<keyword evidence="3" id="KW-1185">Reference proteome</keyword>
<gene>
    <name evidence="2" type="ORF">SAMN04488068_1692</name>
</gene>
<protein>
    <submittedName>
        <fullName evidence="2">Uncharacterized protein</fullName>
    </submittedName>
</protein>
<sequence>MVGLNPYHCGMSDADPNPKKSAAALLKEALAAKKAGTQNGKQKLRPDMGNAKANKDAERLAGKSRKVH</sequence>
<dbReference type="Proteomes" id="UP000199758">
    <property type="component" value="Unassembled WGS sequence"/>
</dbReference>
<evidence type="ECO:0000313" key="2">
    <source>
        <dbReference type="EMBL" id="SHG85830.1"/>
    </source>
</evidence>
<organism evidence="2 3">
    <name type="scientific">Hydrocarboniphaga daqingensis</name>
    <dbReference type="NCBI Taxonomy" id="490188"/>
    <lineage>
        <taxon>Bacteria</taxon>
        <taxon>Pseudomonadati</taxon>
        <taxon>Pseudomonadota</taxon>
        <taxon>Gammaproteobacteria</taxon>
        <taxon>Nevskiales</taxon>
        <taxon>Nevskiaceae</taxon>
        <taxon>Hydrocarboniphaga</taxon>
    </lineage>
</organism>
<dbReference type="STRING" id="490188.SAMN04488068_1692"/>
<proteinExistence type="predicted"/>
<dbReference type="EMBL" id="FQWZ01000003">
    <property type="protein sequence ID" value="SHG85830.1"/>
    <property type="molecule type" value="Genomic_DNA"/>
</dbReference>
<reference evidence="2 3" key="1">
    <citation type="submission" date="2016-11" db="EMBL/GenBank/DDBJ databases">
        <authorList>
            <person name="Jaros S."/>
            <person name="Januszkiewicz K."/>
            <person name="Wedrychowicz H."/>
        </authorList>
    </citation>
    <scope>NUCLEOTIDE SEQUENCE [LARGE SCALE GENOMIC DNA]</scope>
    <source>
        <strain evidence="2 3">CGMCC 1.7049</strain>
    </source>
</reference>
<feature type="region of interest" description="Disordered" evidence="1">
    <location>
        <begin position="33"/>
        <end position="68"/>
    </location>
</feature>
<accession>A0A1M5N8F5</accession>
<evidence type="ECO:0000313" key="3">
    <source>
        <dbReference type="Proteomes" id="UP000199758"/>
    </source>
</evidence>
<name>A0A1M5N8F5_9GAMM</name>
<evidence type="ECO:0000256" key="1">
    <source>
        <dbReference type="SAM" id="MobiDB-lite"/>
    </source>
</evidence>
<dbReference type="AlphaFoldDB" id="A0A1M5N8F5"/>